<dbReference type="PRINTS" id="PR00455">
    <property type="entry name" value="HTHTETR"/>
</dbReference>
<gene>
    <name evidence="6" type="ORF">FHX52_2505</name>
</gene>
<dbReference type="Pfam" id="PF00440">
    <property type="entry name" value="TetR_N"/>
    <property type="match status" value="1"/>
</dbReference>
<dbReference type="InterPro" id="IPR036271">
    <property type="entry name" value="Tet_transcr_reg_TetR-rel_C_sf"/>
</dbReference>
<accession>A0A543PNZ6</accession>
<keyword evidence="2 4" id="KW-0238">DNA-binding</keyword>
<dbReference type="InterPro" id="IPR049445">
    <property type="entry name" value="TetR_SbtR-like_C"/>
</dbReference>
<dbReference type="PANTHER" id="PTHR30055">
    <property type="entry name" value="HTH-TYPE TRANSCRIPTIONAL REGULATOR RUTR"/>
    <property type="match status" value="1"/>
</dbReference>
<comment type="caution">
    <text evidence="6">The sequence shown here is derived from an EMBL/GenBank/DDBJ whole genome shotgun (WGS) entry which is preliminary data.</text>
</comment>
<dbReference type="PROSITE" id="PS50977">
    <property type="entry name" value="HTH_TETR_2"/>
    <property type="match status" value="1"/>
</dbReference>
<dbReference type="AlphaFoldDB" id="A0A543PNZ6"/>
<evidence type="ECO:0000256" key="3">
    <source>
        <dbReference type="ARBA" id="ARBA00023163"/>
    </source>
</evidence>
<organism evidence="6 7">
    <name type="scientific">Humibacillus xanthopallidus</name>
    <dbReference type="NCBI Taxonomy" id="412689"/>
    <lineage>
        <taxon>Bacteria</taxon>
        <taxon>Bacillati</taxon>
        <taxon>Actinomycetota</taxon>
        <taxon>Actinomycetes</taxon>
        <taxon>Micrococcales</taxon>
        <taxon>Intrasporangiaceae</taxon>
        <taxon>Humibacillus</taxon>
    </lineage>
</organism>
<dbReference type="RefSeq" id="WP_141822466.1">
    <property type="nucleotide sequence ID" value="NZ_BAAAQC010000010.1"/>
</dbReference>
<proteinExistence type="predicted"/>
<sequence>MGQGCGATGVGSGLRADAERNRLRIVEAAREVFAEEGIDAPLNEVARRAEVGIATLFRRFPTRDDLVTAVFADRMSAYAAAVDRAHAEPDPWLGFCRYLEQVCAMQVGDRGFTDVMTQSFPRFRSFEAERRRSLDRFGDLVTRAQQAGRLRADFVVEDLPLLLMANAGVVSGMGDAAPDAWRRLVTYLVQAFAAETAEGPVATAQPLPEAPTPRQVARALARVQARAARGPGRAQ</sequence>
<dbReference type="Proteomes" id="UP000320085">
    <property type="component" value="Unassembled WGS sequence"/>
</dbReference>
<evidence type="ECO:0000259" key="5">
    <source>
        <dbReference type="PROSITE" id="PS50977"/>
    </source>
</evidence>
<dbReference type="Gene3D" id="1.10.357.10">
    <property type="entry name" value="Tetracycline Repressor, domain 2"/>
    <property type="match status" value="1"/>
</dbReference>
<dbReference type="InterPro" id="IPR009057">
    <property type="entry name" value="Homeodomain-like_sf"/>
</dbReference>
<dbReference type="InterPro" id="IPR001647">
    <property type="entry name" value="HTH_TetR"/>
</dbReference>
<dbReference type="OrthoDB" id="3192968at2"/>
<feature type="DNA-binding region" description="H-T-H motif" evidence="4">
    <location>
        <begin position="41"/>
        <end position="60"/>
    </location>
</feature>
<name>A0A543PNZ6_9MICO</name>
<dbReference type="InterPro" id="IPR050109">
    <property type="entry name" value="HTH-type_TetR-like_transc_reg"/>
</dbReference>
<dbReference type="GO" id="GO:0003700">
    <property type="term" value="F:DNA-binding transcription factor activity"/>
    <property type="evidence" value="ECO:0007669"/>
    <property type="project" value="TreeGrafter"/>
</dbReference>
<reference evidence="6 7" key="1">
    <citation type="submission" date="2019-06" db="EMBL/GenBank/DDBJ databases">
        <title>Sequencing the genomes of 1000 actinobacteria strains.</title>
        <authorList>
            <person name="Klenk H.-P."/>
        </authorList>
    </citation>
    <scope>NUCLEOTIDE SEQUENCE [LARGE SCALE GENOMIC DNA]</scope>
    <source>
        <strain evidence="6 7">DSM 21776</strain>
    </source>
</reference>
<dbReference type="GO" id="GO:0000976">
    <property type="term" value="F:transcription cis-regulatory region binding"/>
    <property type="evidence" value="ECO:0007669"/>
    <property type="project" value="TreeGrafter"/>
</dbReference>
<dbReference type="PANTHER" id="PTHR30055:SF234">
    <property type="entry name" value="HTH-TYPE TRANSCRIPTIONAL REGULATOR BETI"/>
    <property type="match status" value="1"/>
</dbReference>
<dbReference type="Pfam" id="PF21597">
    <property type="entry name" value="TetR_C_43"/>
    <property type="match status" value="1"/>
</dbReference>
<feature type="domain" description="HTH tetR-type" evidence="5">
    <location>
        <begin position="19"/>
        <end position="78"/>
    </location>
</feature>
<dbReference type="SUPFAM" id="SSF46689">
    <property type="entry name" value="Homeodomain-like"/>
    <property type="match status" value="1"/>
</dbReference>
<dbReference type="SUPFAM" id="SSF48498">
    <property type="entry name" value="Tetracyclin repressor-like, C-terminal domain"/>
    <property type="match status" value="1"/>
</dbReference>
<evidence type="ECO:0000313" key="6">
    <source>
        <dbReference type="EMBL" id="TQN45805.1"/>
    </source>
</evidence>
<evidence type="ECO:0000313" key="7">
    <source>
        <dbReference type="Proteomes" id="UP000320085"/>
    </source>
</evidence>
<evidence type="ECO:0000256" key="4">
    <source>
        <dbReference type="PROSITE-ProRule" id="PRU00335"/>
    </source>
</evidence>
<keyword evidence="1" id="KW-0805">Transcription regulation</keyword>
<dbReference type="EMBL" id="VFQF01000002">
    <property type="protein sequence ID" value="TQN45805.1"/>
    <property type="molecule type" value="Genomic_DNA"/>
</dbReference>
<keyword evidence="3" id="KW-0804">Transcription</keyword>
<protein>
    <submittedName>
        <fullName evidence="6">TetR family transcriptional regulator</fullName>
    </submittedName>
</protein>
<evidence type="ECO:0000256" key="2">
    <source>
        <dbReference type="ARBA" id="ARBA00023125"/>
    </source>
</evidence>
<evidence type="ECO:0000256" key="1">
    <source>
        <dbReference type="ARBA" id="ARBA00023015"/>
    </source>
</evidence>